<comment type="caution">
    <text evidence="2">The sequence shown here is derived from an EMBL/GenBank/DDBJ whole genome shotgun (WGS) entry which is preliminary data.</text>
</comment>
<organism evidence="2 3">
    <name type="scientific">Strigomonas culicis</name>
    <dbReference type="NCBI Taxonomy" id="28005"/>
    <lineage>
        <taxon>Eukaryota</taxon>
        <taxon>Discoba</taxon>
        <taxon>Euglenozoa</taxon>
        <taxon>Kinetoplastea</taxon>
        <taxon>Metakinetoplastina</taxon>
        <taxon>Trypanosomatida</taxon>
        <taxon>Trypanosomatidae</taxon>
        <taxon>Strigomonadinae</taxon>
        <taxon>Strigomonas</taxon>
    </lineage>
</organism>
<gene>
    <name evidence="2" type="ORF">STCU_01332</name>
</gene>
<evidence type="ECO:0000256" key="1">
    <source>
        <dbReference type="SAM" id="SignalP"/>
    </source>
</evidence>
<reference evidence="2 3" key="1">
    <citation type="journal article" date="2013" name="PLoS ONE">
        <title>Predicting the Proteins of Angomonas deanei, Strigomonas culicis and Their Respective Endosymbionts Reveals New Aspects of the Trypanosomatidae Family.</title>
        <authorList>
            <person name="Motta M.C."/>
            <person name="Martins A.C."/>
            <person name="de Souza S.S."/>
            <person name="Catta-Preta C.M."/>
            <person name="Silva R."/>
            <person name="Klein C.C."/>
            <person name="de Almeida L.G."/>
            <person name="de Lima Cunha O."/>
            <person name="Ciapina L.P."/>
            <person name="Brocchi M."/>
            <person name="Colabardini A.C."/>
            <person name="de Araujo Lima B."/>
            <person name="Machado C.R."/>
            <person name="de Almeida Soares C.M."/>
            <person name="Probst C.M."/>
            <person name="de Menezes C.B."/>
            <person name="Thompson C.E."/>
            <person name="Bartholomeu D.C."/>
            <person name="Gradia D.F."/>
            <person name="Pavoni D.P."/>
            <person name="Grisard E.C."/>
            <person name="Fantinatti-Garboggini F."/>
            <person name="Marchini F.K."/>
            <person name="Rodrigues-Luiz G.F."/>
            <person name="Wagner G."/>
            <person name="Goldman G.H."/>
            <person name="Fietto J.L."/>
            <person name="Elias M.C."/>
            <person name="Goldman M.H."/>
            <person name="Sagot M.F."/>
            <person name="Pereira M."/>
            <person name="Stoco P.H."/>
            <person name="de Mendonca-Neto R.P."/>
            <person name="Teixeira S.M."/>
            <person name="Maciel T.E."/>
            <person name="de Oliveira Mendes T.A."/>
            <person name="Urmenyi T.P."/>
            <person name="de Souza W."/>
            <person name="Schenkman S."/>
            <person name="de Vasconcelos A.T."/>
        </authorList>
    </citation>
    <scope>NUCLEOTIDE SEQUENCE [LARGE SCALE GENOMIC DNA]</scope>
</reference>
<dbReference type="EMBL" id="ATMH01001332">
    <property type="protein sequence ID" value="EPY34770.1"/>
    <property type="molecule type" value="Genomic_DNA"/>
</dbReference>
<feature type="chain" id="PRO_5004559162" evidence="1">
    <location>
        <begin position="19"/>
        <end position="160"/>
    </location>
</feature>
<dbReference type="GO" id="GO:0016829">
    <property type="term" value="F:lyase activity"/>
    <property type="evidence" value="ECO:0007669"/>
    <property type="project" value="UniProtKB-KW"/>
</dbReference>
<evidence type="ECO:0000313" key="3">
    <source>
        <dbReference type="Proteomes" id="UP000015354"/>
    </source>
</evidence>
<accession>S9WGA1</accession>
<dbReference type="Proteomes" id="UP000015354">
    <property type="component" value="Unassembled WGS sequence"/>
</dbReference>
<proteinExistence type="predicted"/>
<protein>
    <submittedName>
        <fullName evidence="2">Lactoylglutathione lyase</fullName>
    </submittedName>
</protein>
<dbReference type="AlphaFoldDB" id="S9WGA1"/>
<name>S9WGA1_9TRYP</name>
<keyword evidence="2" id="KW-0456">Lyase</keyword>
<keyword evidence="1" id="KW-0732">Signal</keyword>
<feature type="signal peptide" evidence="1">
    <location>
        <begin position="1"/>
        <end position="18"/>
    </location>
</feature>
<sequence>MCALSGALLLHLLRRLVAHHLFVEQLDVVAVRVHDEGHEALIVLVVHRNIMLFQLCHRGLHILDTDSNMTVRATMLIGSLAVVISQLQHGGLQLRPVPEEGERELVLLHIPRAQQLHAEPLRVEVDAALEIPDADHRVKKTRHMDSFERICGTTEKGSEL</sequence>
<keyword evidence="3" id="KW-1185">Reference proteome</keyword>
<evidence type="ECO:0000313" key="2">
    <source>
        <dbReference type="EMBL" id="EPY34770.1"/>
    </source>
</evidence>